<reference evidence="10 11" key="1">
    <citation type="submission" date="2018-06" db="EMBL/GenBank/DDBJ databases">
        <authorList>
            <consortium name="Pathogen Informatics"/>
            <person name="Doyle S."/>
        </authorList>
    </citation>
    <scope>NUCLEOTIDE SEQUENCE [LARGE SCALE GENOMIC DNA]</scope>
    <source>
        <strain evidence="10 11">NCTC13316</strain>
    </source>
</reference>
<keyword evidence="4 8" id="KW-0808">Transferase</keyword>
<dbReference type="GO" id="GO:0006011">
    <property type="term" value="P:UDP-alpha-D-glucose metabolic process"/>
    <property type="evidence" value="ECO:0007669"/>
    <property type="project" value="InterPro"/>
</dbReference>
<evidence type="ECO:0000256" key="3">
    <source>
        <dbReference type="ARBA" id="ARBA00019048"/>
    </source>
</evidence>
<comment type="similarity">
    <text evidence="1 8">Belongs to the UDPGP type 2 family.</text>
</comment>
<dbReference type="EMBL" id="UGOD01000001">
    <property type="protein sequence ID" value="STX50712.1"/>
    <property type="molecule type" value="Genomic_DNA"/>
</dbReference>
<dbReference type="GO" id="GO:0003983">
    <property type="term" value="F:UTP:glucose-1-phosphate uridylyltransferase activity"/>
    <property type="evidence" value="ECO:0007669"/>
    <property type="project" value="UniProtKB-EC"/>
</dbReference>
<protein>
    <recommendedName>
        <fullName evidence="3 8">UTP--glucose-1-phosphate uridylyltransferase</fullName>
        <ecNumber evidence="2 8">2.7.7.9</ecNumber>
    </recommendedName>
    <alternativeName>
        <fullName evidence="8">UDP-glucose pyrophosphorylase</fullName>
    </alternativeName>
</protein>
<evidence type="ECO:0000256" key="2">
    <source>
        <dbReference type="ARBA" id="ARBA00012415"/>
    </source>
</evidence>
<name>A0A378JRF9_9GAMM</name>
<proteinExistence type="inferred from homology"/>
<keyword evidence="5 8" id="KW-0548">Nucleotidyltransferase</keyword>
<dbReference type="EC" id="2.7.7.9" evidence="2 8"/>
<evidence type="ECO:0000256" key="8">
    <source>
        <dbReference type="RuleBase" id="RU361259"/>
    </source>
</evidence>
<keyword evidence="11" id="KW-1185">Reference proteome</keyword>
<dbReference type="CDD" id="cd02541">
    <property type="entry name" value="UGPase_prokaryotic"/>
    <property type="match status" value="1"/>
</dbReference>
<evidence type="ECO:0000313" key="10">
    <source>
        <dbReference type="EMBL" id="STX50712.1"/>
    </source>
</evidence>
<accession>A0A378JRF9</accession>
<dbReference type="NCBIfam" id="TIGR01099">
    <property type="entry name" value="galU"/>
    <property type="match status" value="1"/>
</dbReference>
<dbReference type="SUPFAM" id="SSF53448">
    <property type="entry name" value="Nucleotide-diphospho-sugar transferases"/>
    <property type="match status" value="1"/>
</dbReference>
<dbReference type="InterPro" id="IPR029044">
    <property type="entry name" value="Nucleotide-diphossugar_trans"/>
</dbReference>
<dbReference type="AlphaFoldDB" id="A0A378JRF9"/>
<evidence type="ECO:0000256" key="7">
    <source>
        <dbReference type="ARBA" id="ARBA00048128"/>
    </source>
</evidence>
<evidence type="ECO:0000256" key="1">
    <source>
        <dbReference type="ARBA" id="ARBA00006890"/>
    </source>
</evidence>
<feature type="domain" description="Nucleotidyl transferase" evidence="9">
    <location>
        <begin position="10"/>
        <end position="266"/>
    </location>
</feature>
<dbReference type="Gene3D" id="3.90.550.10">
    <property type="entry name" value="Spore Coat Polysaccharide Biosynthesis Protein SpsA, Chain A"/>
    <property type="match status" value="1"/>
</dbReference>
<sequence length="293" mass="33120">MQIKKAVFPVAGLGTRFLPATKANPKEMLPIVDKPLIQYAVEEAVRAGITHMIFITSSTKRAIEDHFDKHFELEARLEEEGKEFLLELVKNVSPAHIQFTYVRQNQPLGLGHAILCAEHVIGDEPFAVLLADDLIDESKLPCLSAMIEHFKYNKHSILAVQQVPWEKVHQYGVVKLDSVNKDYAKLDAMIEKPTVDEAPSNFAAVGRYVFTSSIFASLKRIKADHRGEIQLTDAIQHLLNYESVITYHFRGKRYDCGSKLGYLQAAVEFGLRHSEIGIDFSKYLSNLLERVIN</sequence>
<evidence type="ECO:0000256" key="5">
    <source>
        <dbReference type="ARBA" id="ARBA00022695"/>
    </source>
</evidence>
<dbReference type="PANTHER" id="PTHR43197">
    <property type="entry name" value="UTP--GLUCOSE-1-PHOSPHATE URIDYLYLTRANSFERASE"/>
    <property type="match status" value="1"/>
</dbReference>
<dbReference type="PANTHER" id="PTHR43197:SF1">
    <property type="entry name" value="UTP--GLUCOSE-1-PHOSPHATE URIDYLYLTRANSFERASE"/>
    <property type="match status" value="1"/>
</dbReference>
<dbReference type="Proteomes" id="UP000254794">
    <property type="component" value="Unassembled WGS sequence"/>
</dbReference>
<dbReference type="InterPro" id="IPR005771">
    <property type="entry name" value="GalU_uridylyltTrfase_bac/arc"/>
</dbReference>
<comment type="function">
    <text evidence="6">May play a role in stationary phase survival.</text>
</comment>
<comment type="catalytic activity">
    <reaction evidence="7 8">
        <text>alpha-D-glucose 1-phosphate + UTP + H(+) = UDP-alpha-D-glucose + diphosphate</text>
        <dbReference type="Rhea" id="RHEA:19889"/>
        <dbReference type="ChEBI" id="CHEBI:15378"/>
        <dbReference type="ChEBI" id="CHEBI:33019"/>
        <dbReference type="ChEBI" id="CHEBI:46398"/>
        <dbReference type="ChEBI" id="CHEBI:58601"/>
        <dbReference type="ChEBI" id="CHEBI:58885"/>
        <dbReference type="EC" id="2.7.7.9"/>
    </reaction>
</comment>
<evidence type="ECO:0000259" key="9">
    <source>
        <dbReference type="Pfam" id="PF00483"/>
    </source>
</evidence>
<evidence type="ECO:0000256" key="4">
    <source>
        <dbReference type="ARBA" id="ARBA00022679"/>
    </source>
</evidence>
<organism evidence="10 11">
    <name type="scientific">Legionella busanensis</name>
    <dbReference type="NCBI Taxonomy" id="190655"/>
    <lineage>
        <taxon>Bacteria</taxon>
        <taxon>Pseudomonadati</taxon>
        <taxon>Pseudomonadota</taxon>
        <taxon>Gammaproteobacteria</taxon>
        <taxon>Legionellales</taxon>
        <taxon>Legionellaceae</taxon>
        <taxon>Legionella</taxon>
    </lineage>
</organism>
<evidence type="ECO:0000313" key="11">
    <source>
        <dbReference type="Proteomes" id="UP000254794"/>
    </source>
</evidence>
<gene>
    <name evidence="10" type="primary">galU</name>
    <name evidence="10" type="ORF">NCTC13316_00798</name>
</gene>
<evidence type="ECO:0000256" key="6">
    <source>
        <dbReference type="ARBA" id="ARBA00037294"/>
    </source>
</evidence>
<dbReference type="InterPro" id="IPR005835">
    <property type="entry name" value="NTP_transferase_dom"/>
</dbReference>
<dbReference type="Pfam" id="PF00483">
    <property type="entry name" value="NTP_transferase"/>
    <property type="match status" value="1"/>
</dbReference>